<keyword evidence="6 10" id="KW-0238">DNA-binding</keyword>
<evidence type="ECO:0000256" key="11">
    <source>
        <dbReference type="RuleBase" id="RU000526"/>
    </source>
</evidence>
<sequence length="363" mass="39448">MTIDKNDSNRQKALDDAMKKIERNFGKGSIMKMGERGDTRISTVPTGSLTLDIALGVGGYPRGRIIEVYGPESSGKTTVSLHAIAEVQKRGGIAAFIDAENALDPEYAAKLGVNVDELLLSQPDTGEQGLEIADALVSSGAIDIIVVDSVAALVPRAEIEGEMGDSHIGLQARLMSQALRKLSGTINKTKTIAIFINQIREKVGVMFGSPETTPGGRALKFYSTVRLEVRRGEQIKESGNAIGNRTKIKIVKNKVAPPFKVAEIDIMYGEGISQEGELVDLAADLDIINKAGSWYSYGEDRIGQGRENAKQFLRENPEIRERIDAQVRQHFGFGQNGKLSEEELAALETKDEAQAALFEEETE</sequence>
<evidence type="ECO:0000256" key="2">
    <source>
        <dbReference type="ARBA" id="ARBA00015553"/>
    </source>
</evidence>
<dbReference type="InterPro" id="IPR020587">
    <property type="entry name" value="RecA_monomer-monomer_interface"/>
</dbReference>
<feature type="binding site" evidence="10">
    <location>
        <begin position="70"/>
        <end position="77"/>
    </location>
    <ligand>
        <name>ATP</name>
        <dbReference type="ChEBI" id="CHEBI:30616"/>
    </ligand>
</feature>
<dbReference type="GO" id="GO:0006281">
    <property type="term" value="P:DNA repair"/>
    <property type="evidence" value="ECO:0007669"/>
    <property type="project" value="UniProtKB-UniRule"/>
</dbReference>
<dbReference type="OrthoDB" id="9776733at2"/>
<dbReference type="Gene3D" id="3.40.50.300">
    <property type="entry name" value="P-loop containing nucleotide triphosphate hydrolases"/>
    <property type="match status" value="1"/>
</dbReference>
<comment type="similarity">
    <text evidence="1 10 12">Belongs to the RecA family.</text>
</comment>
<evidence type="ECO:0000313" key="16">
    <source>
        <dbReference type="Proteomes" id="UP000235701"/>
    </source>
</evidence>
<dbReference type="GO" id="GO:0005829">
    <property type="term" value="C:cytosol"/>
    <property type="evidence" value="ECO:0007669"/>
    <property type="project" value="TreeGrafter"/>
</dbReference>
<keyword evidence="10" id="KW-0963">Cytoplasm</keyword>
<keyword evidence="8 10" id="KW-0234">DNA repair</keyword>
<keyword evidence="7 10" id="KW-0233">DNA recombination</keyword>
<evidence type="ECO:0000259" key="14">
    <source>
        <dbReference type="PROSITE" id="PS50163"/>
    </source>
</evidence>
<evidence type="ECO:0000256" key="3">
    <source>
        <dbReference type="ARBA" id="ARBA00022741"/>
    </source>
</evidence>
<comment type="subcellular location">
    <subcellularLocation>
        <location evidence="10">Cytoplasm</location>
    </subcellularLocation>
</comment>
<dbReference type="InterPro" id="IPR020584">
    <property type="entry name" value="DNA_recomb/repair_RecA_CS"/>
</dbReference>
<dbReference type="InterPro" id="IPR027417">
    <property type="entry name" value="P-loop_NTPase"/>
</dbReference>
<dbReference type="GO" id="GO:0009432">
    <property type="term" value="P:SOS response"/>
    <property type="evidence" value="ECO:0007669"/>
    <property type="project" value="UniProtKB-UniRule"/>
</dbReference>
<dbReference type="GO" id="GO:0140664">
    <property type="term" value="F:ATP-dependent DNA damage sensor activity"/>
    <property type="evidence" value="ECO:0007669"/>
    <property type="project" value="InterPro"/>
</dbReference>
<dbReference type="InterPro" id="IPR049428">
    <property type="entry name" value="RecA-like_N"/>
</dbReference>
<dbReference type="InterPro" id="IPR049261">
    <property type="entry name" value="RecA-like_C"/>
</dbReference>
<evidence type="ECO:0000259" key="13">
    <source>
        <dbReference type="PROSITE" id="PS50162"/>
    </source>
</evidence>
<dbReference type="HAMAP" id="MF_00268">
    <property type="entry name" value="RecA"/>
    <property type="match status" value="1"/>
</dbReference>
<dbReference type="InterPro" id="IPR020588">
    <property type="entry name" value="RecA_ATP-bd"/>
</dbReference>
<protein>
    <recommendedName>
        <fullName evidence="2 10">Protein RecA</fullName>
    </recommendedName>
    <alternativeName>
        <fullName evidence="10 11">Recombinase A</fullName>
    </alternativeName>
</protein>
<evidence type="ECO:0000256" key="1">
    <source>
        <dbReference type="ARBA" id="ARBA00009391"/>
    </source>
</evidence>
<dbReference type="GO" id="GO:0003684">
    <property type="term" value="F:damaged DNA binding"/>
    <property type="evidence" value="ECO:0007669"/>
    <property type="project" value="UniProtKB-UniRule"/>
</dbReference>
<dbReference type="AlphaFoldDB" id="A0A2N6UF09"/>
<dbReference type="Pfam" id="PF00154">
    <property type="entry name" value="RecA_N"/>
    <property type="match status" value="1"/>
</dbReference>
<dbReference type="PROSITE" id="PS00321">
    <property type="entry name" value="RECA_1"/>
    <property type="match status" value="1"/>
</dbReference>
<dbReference type="RefSeq" id="WP_070467929.1">
    <property type="nucleotide sequence ID" value="NZ_PNHQ01000005.1"/>
</dbReference>
<dbReference type="GO" id="GO:0003697">
    <property type="term" value="F:single-stranded DNA binding"/>
    <property type="evidence" value="ECO:0007669"/>
    <property type="project" value="UniProtKB-UniRule"/>
</dbReference>
<proteinExistence type="inferred from homology"/>
<keyword evidence="9 10" id="KW-0742">SOS response</keyword>
<dbReference type="PROSITE" id="PS50163">
    <property type="entry name" value="RECA_3"/>
    <property type="match status" value="1"/>
</dbReference>
<dbReference type="InterPro" id="IPR003593">
    <property type="entry name" value="AAA+_ATPase"/>
</dbReference>
<dbReference type="Proteomes" id="UP000235701">
    <property type="component" value="Unassembled WGS sequence"/>
</dbReference>
<evidence type="ECO:0000256" key="8">
    <source>
        <dbReference type="ARBA" id="ARBA00023204"/>
    </source>
</evidence>
<dbReference type="InterPro" id="IPR013765">
    <property type="entry name" value="DNA_recomb/repair_RecA"/>
</dbReference>
<dbReference type="PROSITE" id="PS50162">
    <property type="entry name" value="RECA_2"/>
    <property type="match status" value="1"/>
</dbReference>
<dbReference type="PANTHER" id="PTHR45900">
    <property type="entry name" value="RECA"/>
    <property type="match status" value="1"/>
</dbReference>
<evidence type="ECO:0000256" key="7">
    <source>
        <dbReference type="ARBA" id="ARBA00023172"/>
    </source>
</evidence>
<evidence type="ECO:0000256" key="4">
    <source>
        <dbReference type="ARBA" id="ARBA00022763"/>
    </source>
</evidence>
<gene>
    <name evidence="10 15" type="primary">recA</name>
    <name evidence="15" type="ORF">CJ191_03075</name>
</gene>
<name>A0A2N6UF09_9LACT</name>
<keyword evidence="5 10" id="KW-0067">ATP-binding</keyword>
<dbReference type="PRINTS" id="PR00142">
    <property type="entry name" value="RECA"/>
</dbReference>
<keyword evidence="3 10" id="KW-0547">Nucleotide-binding</keyword>
<dbReference type="GO" id="GO:0006310">
    <property type="term" value="P:DNA recombination"/>
    <property type="evidence" value="ECO:0007669"/>
    <property type="project" value="UniProtKB-UniRule"/>
</dbReference>
<dbReference type="GO" id="GO:0005524">
    <property type="term" value="F:ATP binding"/>
    <property type="evidence" value="ECO:0007669"/>
    <property type="project" value="UniProtKB-UniRule"/>
</dbReference>
<dbReference type="PANTHER" id="PTHR45900:SF1">
    <property type="entry name" value="MITOCHONDRIAL DNA REPAIR PROTEIN RECA HOMOLOG-RELATED"/>
    <property type="match status" value="1"/>
</dbReference>
<comment type="function">
    <text evidence="10">Can catalyze the hydrolysis of ATP in the presence of single-stranded DNA, the ATP-dependent uptake of single-stranded DNA by duplex DNA, and the ATP-dependent hybridization of homologous single-stranded DNAs. It interacts with LexA causing its activation and leading to its autocatalytic cleavage.</text>
</comment>
<feature type="domain" description="RecA family profile 1" evidence="13">
    <location>
        <begin position="40"/>
        <end position="199"/>
    </location>
</feature>
<dbReference type="FunFam" id="3.40.50.300:FF:000087">
    <property type="entry name" value="Recombinase RecA"/>
    <property type="match status" value="1"/>
</dbReference>
<dbReference type="SMART" id="SM00382">
    <property type="entry name" value="AAA"/>
    <property type="match status" value="1"/>
</dbReference>
<dbReference type="EMBL" id="PNHQ01000005">
    <property type="protein sequence ID" value="PMC80140.1"/>
    <property type="molecule type" value="Genomic_DNA"/>
</dbReference>
<dbReference type="InterPro" id="IPR023400">
    <property type="entry name" value="RecA_C_sf"/>
</dbReference>
<dbReference type="Pfam" id="PF21096">
    <property type="entry name" value="RecA_C"/>
    <property type="match status" value="1"/>
</dbReference>
<reference evidence="15 16" key="1">
    <citation type="submission" date="2017-09" db="EMBL/GenBank/DDBJ databases">
        <title>Bacterial strain isolated from the female urinary microbiota.</title>
        <authorList>
            <person name="Thomas-White K."/>
            <person name="Kumar N."/>
            <person name="Forster S."/>
            <person name="Putonti C."/>
            <person name="Lawley T."/>
            <person name="Wolfe A.J."/>
        </authorList>
    </citation>
    <scope>NUCLEOTIDE SEQUENCE [LARGE SCALE GENOMIC DNA]</scope>
    <source>
        <strain evidence="15 16">UMB0240</strain>
    </source>
</reference>
<dbReference type="NCBIfam" id="TIGR02012">
    <property type="entry name" value="tigrfam_recA"/>
    <property type="match status" value="1"/>
</dbReference>
<dbReference type="SUPFAM" id="SSF54752">
    <property type="entry name" value="RecA protein, C-terminal domain"/>
    <property type="match status" value="1"/>
</dbReference>
<evidence type="ECO:0000256" key="10">
    <source>
        <dbReference type="HAMAP-Rule" id="MF_00268"/>
    </source>
</evidence>
<comment type="caution">
    <text evidence="15">The sequence shown here is derived from an EMBL/GenBank/DDBJ whole genome shotgun (WGS) entry which is preliminary data.</text>
</comment>
<accession>A0A2N6UF09</accession>
<organism evidence="15 16">
    <name type="scientific">Aerococcus viridans</name>
    <dbReference type="NCBI Taxonomy" id="1377"/>
    <lineage>
        <taxon>Bacteria</taxon>
        <taxon>Bacillati</taxon>
        <taxon>Bacillota</taxon>
        <taxon>Bacilli</taxon>
        <taxon>Lactobacillales</taxon>
        <taxon>Aerococcaceae</taxon>
        <taxon>Aerococcus</taxon>
    </lineage>
</organism>
<feature type="domain" description="RecA family profile 2" evidence="14">
    <location>
        <begin position="204"/>
        <end position="277"/>
    </location>
</feature>
<evidence type="ECO:0000256" key="12">
    <source>
        <dbReference type="RuleBase" id="RU004527"/>
    </source>
</evidence>
<dbReference type="SUPFAM" id="SSF52540">
    <property type="entry name" value="P-loop containing nucleoside triphosphate hydrolases"/>
    <property type="match status" value="1"/>
</dbReference>
<keyword evidence="16" id="KW-1185">Reference proteome</keyword>
<dbReference type="CDD" id="cd00983">
    <property type="entry name" value="RecA"/>
    <property type="match status" value="1"/>
</dbReference>
<keyword evidence="4 10" id="KW-0227">DNA damage</keyword>
<evidence type="ECO:0000313" key="15">
    <source>
        <dbReference type="EMBL" id="PMC80140.1"/>
    </source>
</evidence>
<evidence type="ECO:0000256" key="9">
    <source>
        <dbReference type="ARBA" id="ARBA00023236"/>
    </source>
</evidence>
<evidence type="ECO:0000256" key="6">
    <source>
        <dbReference type="ARBA" id="ARBA00023125"/>
    </source>
</evidence>
<evidence type="ECO:0000256" key="5">
    <source>
        <dbReference type="ARBA" id="ARBA00022840"/>
    </source>
</evidence>